<feature type="signal peptide" evidence="2">
    <location>
        <begin position="1"/>
        <end position="27"/>
    </location>
</feature>
<protein>
    <recommendedName>
        <fullName evidence="3">SLH domain-containing protein</fullName>
    </recommendedName>
</protein>
<feature type="compositionally biased region" description="Polar residues" evidence="1">
    <location>
        <begin position="144"/>
        <end position="159"/>
    </location>
</feature>
<dbReference type="Proteomes" id="UP001519343">
    <property type="component" value="Unassembled WGS sequence"/>
</dbReference>
<evidence type="ECO:0000313" key="4">
    <source>
        <dbReference type="EMBL" id="MBP1930209.1"/>
    </source>
</evidence>
<feature type="domain" description="SLH" evidence="3">
    <location>
        <begin position="428"/>
        <end position="491"/>
    </location>
</feature>
<proteinExistence type="predicted"/>
<keyword evidence="5" id="KW-1185">Reference proteome</keyword>
<comment type="caution">
    <text evidence="4">The sequence shown here is derived from an EMBL/GenBank/DDBJ whole genome shotgun (WGS) entry which is preliminary data.</text>
</comment>
<dbReference type="PANTHER" id="PTHR43308">
    <property type="entry name" value="OUTER MEMBRANE PROTEIN ALPHA-RELATED"/>
    <property type="match status" value="1"/>
</dbReference>
<gene>
    <name evidence="4" type="ORF">J2Z37_000196</name>
</gene>
<keyword evidence="2" id="KW-0732">Signal</keyword>
<accession>A0ABS4GIX9</accession>
<sequence length="585" mass="64720">MRIKSLFSAICLTMLLLVPFSMVQASANVDVTDITDKYRGEQVTIKGSTSYQEVVVKVYDANDLILYVNVIPVSEGKYSKSFTLADDAIYGTYKVIVGQDDDIARDSFIVKARESSSGGAGGGQAPAPKPEIITAPVESGRGGTTVTETTINRTPTGNGSFKDKVVFSPETAQQTADKLKEQGQNTARIVIPDEKDEVSEVRLDVPRDAIQSLNDGKINLEIHTENAKITVPSNSLVNFNQDLYFRVVPIKDEDERKQVEDRAKKEKVVQEVAGDKSVKVYGRPMTIETNMESRPVDLVLPLKDSLPTDSKKRDELLENLVIFIEHDDGTKELIKGTVVSYDQNNLGIQFGIQKFSTFTMVYMENWREYFAAQQQQQQQPQPQSTDGLHKAYVAGYPNGQFKPSAQINRAEMAALLSRVYTGAQTKSNVVSYPDVNQGHWAKEAIQAAQLTGLMSGYPDQTFGPGKSITRAEMAAVVARWLQLGGTSTSNSSDVKGHWAEKVIAQVEKAKIMLGMPDGTFRPNQPLTRAEAVTIYNRILKRGPLSGVEQPTWKDVPATHWAFKEIEEASQDHRFTKTNGKEKLVK</sequence>
<dbReference type="Pfam" id="PF00395">
    <property type="entry name" value="SLH"/>
    <property type="match status" value="3"/>
</dbReference>
<evidence type="ECO:0000256" key="2">
    <source>
        <dbReference type="SAM" id="SignalP"/>
    </source>
</evidence>
<feature type="chain" id="PRO_5045993426" description="SLH domain-containing protein" evidence="2">
    <location>
        <begin position="28"/>
        <end position="585"/>
    </location>
</feature>
<evidence type="ECO:0000256" key="1">
    <source>
        <dbReference type="SAM" id="MobiDB-lite"/>
    </source>
</evidence>
<feature type="region of interest" description="Disordered" evidence="1">
    <location>
        <begin position="114"/>
        <end position="163"/>
    </location>
</feature>
<organism evidence="4 5">
    <name type="scientific">Ammoniphilus resinae</name>
    <dbReference type="NCBI Taxonomy" id="861532"/>
    <lineage>
        <taxon>Bacteria</taxon>
        <taxon>Bacillati</taxon>
        <taxon>Bacillota</taxon>
        <taxon>Bacilli</taxon>
        <taxon>Bacillales</taxon>
        <taxon>Paenibacillaceae</taxon>
        <taxon>Aneurinibacillus group</taxon>
        <taxon>Ammoniphilus</taxon>
    </lineage>
</organism>
<dbReference type="PROSITE" id="PS51272">
    <property type="entry name" value="SLH"/>
    <property type="match status" value="2"/>
</dbReference>
<dbReference type="EMBL" id="JAGGKT010000001">
    <property type="protein sequence ID" value="MBP1930209.1"/>
    <property type="molecule type" value="Genomic_DNA"/>
</dbReference>
<dbReference type="InterPro" id="IPR001119">
    <property type="entry name" value="SLH_dom"/>
</dbReference>
<name>A0ABS4GIX9_9BACL</name>
<evidence type="ECO:0000313" key="5">
    <source>
        <dbReference type="Proteomes" id="UP001519343"/>
    </source>
</evidence>
<evidence type="ECO:0000259" key="3">
    <source>
        <dbReference type="PROSITE" id="PS51272"/>
    </source>
</evidence>
<dbReference type="RefSeq" id="WP_209808022.1">
    <property type="nucleotide sequence ID" value="NZ_JAGGKT010000001.1"/>
</dbReference>
<reference evidence="4 5" key="1">
    <citation type="submission" date="2021-03" db="EMBL/GenBank/DDBJ databases">
        <title>Genomic Encyclopedia of Type Strains, Phase IV (KMG-IV): sequencing the most valuable type-strain genomes for metagenomic binning, comparative biology and taxonomic classification.</title>
        <authorList>
            <person name="Goeker M."/>
        </authorList>
    </citation>
    <scope>NUCLEOTIDE SEQUENCE [LARGE SCALE GENOMIC DNA]</scope>
    <source>
        <strain evidence="4 5">DSM 24738</strain>
    </source>
</reference>
<dbReference type="InterPro" id="IPR051465">
    <property type="entry name" value="Cell_Envelope_Struct_Comp"/>
</dbReference>
<feature type="domain" description="SLH" evidence="3">
    <location>
        <begin position="492"/>
        <end position="549"/>
    </location>
</feature>